<accession>A0A803MCI5</accession>
<reference evidence="5" key="2">
    <citation type="submission" date="2021-03" db="UniProtKB">
        <authorList>
            <consortium name="EnsemblPlants"/>
        </authorList>
    </citation>
    <scope>IDENTIFICATION</scope>
</reference>
<proteinExistence type="predicted"/>
<keyword evidence="3" id="KW-1133">Transmembrane helix</keyword>
<dbReference type="Pfam" id="PF14159">
    <property type="entry name" value="CAAD"/>
    <property type="match status" value="1"/>
</dbReference>
<protein>
    <recommendedName>
        <fullName evidence="4">Cyanobacterial aminoacyl-tRNA synthetase CAAD domain-containing protein</fullName>
    </recommendedName>
</protein>
<evidence type="ECO:0000259" key="4">
    <source>
        <dbReference type="Pfam" id="PF14159"/>
    </source>
</evidence>
<evidence type="ECO:0000256" key="3">
    <source>
        <dbReference type="SAM" id="Phobius"/>
    </source>
</evidence>
<organism evidence="5 6">
    <name type="scientific">Chenopodium quinoa</name>
    <name type="common">Quinoa</name>
    <dbReference type="NCBI Taxonomy" id="63459"/>
    <lineage>
        <taxon>Eukaryota</taxon>
        <taxon>Viridiplantae</taxon>
        <taxon>Streptophyta</taxon>
        <taxon>Embryophyta</taxon>
        <taxon>Tracheophyta</taxon>
        <taxon>Spermatophyta</taxon>
        <taxon>Magnoliopsida</taxon>
        <taxon>eudicotyledons</taxon>
        <taxon>Gunneridae</taxon>
        <taxon>Pentapetalae</taxon>
        <taxon>Caryophyllales</taxon>
        <taxon>Chenopodiaceae</taxon>
        <taxon>Chenopodioideae</taxon>
        <taxon>Atripliceae</taxon>
        <taxon>Chenopodium</taxon>
    </lineage>
</organism>
<keyword evidence="3" id="KW-0472">Membrane</keyword>
<evidence type="ECO:0000256" key="2">
    <source>
        <dbReference type="SAM" id="Coils"/>
    </source>
</evidence>
<dbReference type="PANTHER" id="PTHR33222">
    <property type="match status" value="1"/>
</dbReference>
<feature type="transmembrane region" description="Helical" evidence="3">
    <location>
        <begin position="119"/>
        <end position="135"/>
    </location>
</feature>
<dbReference type="GO" id="GO:0009535">
    <property type="term" value="C:chloroplast thylakoid membrane"/>
    <property type="evidence" value="ECO:0007669"/>
    <property type="project" value="TreeGrafter"/>
</dbReference>
<reference evidence="5" key="1">
    <citation type="journal article" date="2017" name="Nature">
        <title>The genome of Chenopodium quinoa.</title>
        <authorList>
            <person name="Jarvis D.E."/>
            <person name="Ho Y.S."/>
            <person name="Lightfoot D.J."/>
            <person name="Schmoeckel S.M."/>
            <person name="Li B."/>
            <person name="Borm T.J.A."/>
            <person name="Ohyanagi H."/>
            <person name="Mineta K."/>
            <person name="Michell C.T."/>
            <person name="Saber N."/>
            <person name="Kharbatia N.M."/>
            <person name="Rupper R.R."/>
            <person name="Sharp A.R."/>
            <person name="Dally N."/>
            <person name="Boughton B.A."/>
            <person name="Woo Y.H."/>
            <person name="Gao G."/>
            <person name="Schijlen E.G.W.M."/>
            <person name="Guo X."/>
            <person name="Momin A.A."/>
            <person name="Negrao S."/>
            <person name="Al-Babili S."/>
            <person name="Gehring C."/>
            <person name="Roessner U."/>
            <person name="Jung C."/>
            <person name="Murphy K."/>
            <person name="Arold S.T."/>
            <person name="Gojobori T."/>
            <person name="van der Linden C.G."/>
            <person name="van Loo E.N."/>
            <person name="Jellen E.N."/>
            <person name="Maughan P.J."/>
            <person name="Tester M."/>
        </authorList>
    </citation>
    <scope>NUCLEOTIDE SEQUENCE [LARGE SCALE GENOMIC DNA]</scope>
    <source>
        <strain evidence="5">cv. PI 614886</strain>
    </source>
</reference>
<dbReference type="AlphaFoldDB" id="A0A803MCI5"/>
<dbReference type="InterPro" id="IPR025564">
    <property type="entry name" value="CAAD_dom"/>
</dbReference>
<dbReference type="Gramene" id="AUR62027178-RA">
    <property type="protein sequence ID" value="AUR62027178-RA:cds"/>
    <property type="gene ID" value="AUR62027178"/>
</dbReference>
<feature type="coiled-coil region" evidence="2">
    <location>
        <begin position="132"/>
        <end position="159"/>
    </location>
</feature>
<dbReference type="InterPro" id="IPR033344">
    <property type="entry name" value="CURT1"/>
</dbReference>
<evidence type="ECO:0000313" key="6">
    <source>
        <dbReference type="Proteomes" id="UP000596660"/>
    </source>
</evidence>
<evidence type="ECO:0000256" key="1">
    <source>
        <dbReference type="ARBA" id="ARBA00004141"/>
    </source>
</evidence>
<feature type="domain" description="Cyanobacterial aminoacyl-tRNA synthetase CAAD" evidence="4">
    <location>
        <begin position="80"/>
        <end position="155"/>
    </location>
</feature>
<evidence type="ECO:0000313" key="5">
    <source>
        <dbReference type="EnsemblPlants" id="AUR62027178-RA:cds"/>
    </source>
</evidence>
<dbReference type="Proteomes" id="UP000596660">
    <property type="component" value="Unplaced"/>
</dbReference>
<sequence>MLLRASSDETGSKFTEKKSDGAFVTLEDDSSPSTFVDNDITLGNASPVNVNDKVESFSDDDEALQPIKELFNKLDIDLDVEDSPTILLYGGGAIVALWLLSAIVGAIDSIPVLPKVLEVVGLGYSVWFTTRYLLFKKNREELGSKIEELKQEILGTSNK</sequence>
<keyword evidence="6" id="KW-1185">Reference proteome</keyword>
<name>A0A803MCI5_CHEQI</name>
<feature type="transmembrane region" description="Helical" evidence="3">
    <location>
        <begin position="86"/>
        <end position="107"/>
    </location>
</feature>
<keyword evidence="3" id="KW-0812">Transmembrane</keyword>
<comment type="subcellular location">
    <subcellularLocation>
        <location evidence="1">Membrane</location>
        <topology evidence="1">Multi-pass membrane protein</topology>
    </subcellularLocation>
</comment>
<dbReference type="EnsemblPlants" id="AUR62027178-RA">
    <property type="protein sequence ID" value="AUR62027178-RA:cds"/>
    <property type="gene ID" value="AUR62027178"/>
</dbReference>
<dbReference type="PANTHER" id="PTHR33222:SF2">
    <property type="entry name" value="PROTEIN CURVATURE THYLAKOID 1D, CHLOROPLASTIC"/>
    <property type="match status" value="1"/>
</dbReference>
<keyword evidence="2" id="KW-0175">Coiled coil</keyword>